<dbReference type="InterPro" id="IPR019533">
    <property type="entry name" value="Peptidase_S26"/>
</dbReference>
<evidence type="ECO:0000256" key="1">
    <source>
        <dbReference type="ARBA" id="ARBA00004648"/>
    </source>
</evidence>
<sequence length="196" mass="20795">MSESTANISSSSRASAQVPDDFSRGVERRLRRLRVVAHLCSFLGAALLGVVLALALCATLVPRLMGLQSYAIVSGSMEPTLPVGGLVYAEPFSAEELVPGDIAVFWRNGDVIIHRVEENDPEARELITRGDANDGVDAHPALYDNVIGRAMGCVPAIGYFILALGSLPGKFVLGWIVLMGAALTIIGTVISNLARH</sequence>
<dbReference type="GO" id="GO:0006465">
    <property type="term" value="P:signal peptide processing"/>
    <property type="evidence" value="ECO:0007669"/>
    <property type="project" value="UniProtKB-UniRule"/>
</dbReference>
<dbReference type="NCBIfam" id="TIGR02228">
    <property type="entry name" value="sigpep_I_arch"/>
    <property type="match status" value="1"/>
</dbReference>
<dbReference type="GO" id="GO:0016020">
    <property type="term" value="C:membrane"/>
    <property type="evidence" value="ECO:0007669"/>
    <property type="project" value="UniProtKB-UniRule"/>
</dbReference>
<evidence type="ECO:0000256" key="2">
    <source>
        <dbReference type="ARBA" id="ARBA00022670"/>
    </source>
</evidence>
<evidence type="ECO:0000256" key="9">
    <source>
        <dbReference type="ARBA" id="ARBA00045533"/>
    </source>
</evidence>
<dbReference type="SUPFAM" id="SSF51306">
    <property type="entry name" value="LexA/Signal peptidase"/>
    <property type="match status" value="1"/>
</dbReference>
<dbReference type="InterPro" id="IPR001733">
    <property type="entry name" value="Peptidase_S26B"/>
</dbReference>
<feature type="transmembrane region" description="Helical" evidence="11">
    <location>
        <begin position="172"/>
        <end position="194"/>
    </location>
</feature>
<keyword evidence="2" id="KW-0645">Protease</keyword>
<reference evidence="12 13" key="1">
    <citation type="submission" date="2019-04" db="EMBL/GenBank/DDBJ databases">
        <title>Microbes associate with the intestines of laboratory mice.</title>
        <authorList>
            <person name="Navarre W."/>
            <person name="Wong E."/>
            <person name="Huang K.C."/>
            <person name="Tropini C."/>
            <person name="Ng K."/>
            <person name="Yu B."/>
        </authorList>
    </citation>
    <scope>NUCLEOTIDE SEQUENCE [LARGE SCALE GENOMIC DNA]</scope>
    <source>
        <strain evidence="12 13">NM80_B27</strain>
    </source>
</reference>
<keyword evidence="8 11" id="KW-0472">Membrane</keyword>
<keyword evidence="5" id="KW-0256">Endoplasmic reticulum</keyword>
<dbReference type="InterPro" id="IPR019756">
    <property type="entry name" value="Pept_S26A_signal_pept_1_Ser-AS"/>
</dbReference>
<proteinExistence type="predicted"/>
<keyword evidence="6" id="KW-0735">Signal-anchor</keyword>
<dbReference type="GO" id="GO:0009003">
    <property type="term" value="F:signal peptidase activity"/>
    <property type="evidence" value="ECO:0007669"/>
    <property type="project" value="UniProtKB-EC"/>
</dbReference>
<evidence type="ECO:0000256" key="3">
    <source>
        <dbReference type="ARBA" id="ARBA00022692"/>
    </source>
</evidence>
<dbReference type="CDD" id="cd06530">
    <property type="entry name" value="S26_SPase_I"/>
    <property type="match status" value="1"/>
</dbReference>
<dbReference type="PROSITE" id="PS00501">
    <property type="entry name" value="SPASE_I_1"/>
    <property type="match status" value="1"/>
</dbReference>
<evidence type="ECO:0000313" key="12">
    <source>
        <dbReference type="EMBL" id="THG36746.1"/>
    </source>
</evidence>
<accession>A0A4S4G3I5</accession>
<comment type="caution">
    <text evidence="12">The sequence shown here is derived from an EMBL/GenBank/DDBJ whole genome shotgun (WGS) entry which is preliminary data.</text>
</comment>
<dbReference type="Proteomes" id="UP000308978">
    <property type="component" value="Unassembled WGS sequence"/>
</dbReference>
<keyword evidence="3 11" id="KW-0812">Transmembrane</keyword>
<name>A0A4S4G3I5_9ACTN</name>
<evidence type="ECO:0000256" key="11">
    <source>
        <dbReference type="SAM" id="Phobius"/>
    </source>
</evidence>
<dbReference type="RefSeq" id="WP_136435047.1">
    <property type="nucleotide sequence ID" value="NZ_SSTJ01000011.1"/>
</dbReference>
<dbReference type="EMBL" id="SSTJ01000011">
    <property type="protein sequence ID" value="THG36746.1"/>
    <property type="molecule type" value="Genomic_DNA"/>
</dbReference>
<dbReference type="GO" id="GO:0004252">
    <property type="term" value="F:serine-type endopeptidase activity"/>
    <property type="evidence" value="ECO:0007669"/>
    <property type="project" value="UniProtKB-UniRule"/>
</dbReference>
<dbReference type="AlphaFoldDB" id="A0A4S4G3I5"/>
<protein>
    <recommendedName>
        <fullName evidence="10">Signal peptidase I</fullName>
        <ecNumber evidence="10">3.4.21.89</ecNumber>
    </recommendedName>
</protein>
<evidence type="ECO:0000256" key="7">
    <source>
        <dbReference type="ARBA" id="ARBA00022989"/>
    </source>
</evidence>
<keyword evidence="7 11" id="KW-1133">Transmembrane helix</keyword>
<dbReference type="InterPro" id="IPR036286">
    <property type="entry name" value="LexA/Signal_pep-like_sf"/>
</dbReference>
<evidence type="ECO:0000256" key="10">
    <source>
        <dbReference type="NCBIfam" id="TIGR02228"/>
    </source>
</evidence>
<comment type="subcellular location">
    <subcellularLocation>
        <location evidence="1">Endoplasmic reticulum membrane</location>
        <topology evidence="1">Single-pass type II membrane protein</topology>
    </subcellularLocation>
</comment>
<keyword evidence="4 12" id="KW-0378">Hydrolase</keyword>
<evidence type="ECO:0000256" key="8">
    <source>
        <dbReference type="ARBA" id="ARBA00023136"/>
    </source>
</evidence>
<evidence type="ECO:0000256" key="5">
    <source>
        <dbReference type="ARBA" id="ARBA00022824"/>
    </source>
</evidence>
<feature type="transmembrane region" description="Helical" evidence="11">
    <location>
        <begin position="146"/>
        <end position="165"/>
    </location>
</feature>
<gene>
    <name evidence="12" type="ORF">E5986_08385</name>
</gene>
<evidence type="ECO:0000256" key="4">
    <source>
        <dbReference type="ARBA" id="ARBA00022801"/>
    </source>
</evidence>
<organism evidence="12 13">
    <name type="scientific">Adlercreutzia caecimuris</name>
    <dbReference type="NCBI Taxonomy" id="671266"/>
    <lineage>
        <taxon>Bacteria</taxon>
        <taxon>Bacillati</taxon>
        <taxon>Actinomycetota</taxon>
        <taxon>Coriobacteriia</taxon>
        <taxon>Eggerthellales</taxon>
        <taxon>Eggerthellaceae</taxon>
        <taxon>Adlercreutzia</taxon>
    </lineage>
</organism>
<dbReference type="EC" id="3.4.21.89" evidence="10"/>
<evidence type="ECO:0000313" key="13">
    <source>
        <dbReference type="Proteomes" id="UP000308978"/>
    </source>
</evidence>
<feature type="transmembrane region" description="Helical" evidence="11">
    <location>
        <begin position="35"/>
        <end position="61"/>
    </location>
</feature>
<comment type="function">
    <text evidence="9">Catalytic component of the signal peptidase complex (SPC) which catalyzes the cleavage of N-terminal signal sequences from nascent proteins as they are translocated into the lumen of the endoplasmic reticulum. Specifically cleaves N-terminal signal peptides that contain a hydrophobic alpha-helix (h-region) shorter than 18-20 amino acids.</text>
</comment>
<evidence type="ECO:0000256" key="6">
    <source>
        <dbReference type="ARBA" id="ARBA00022968"/>
    </source>
</evidence>